<evidence type="ECO:0000313" key="5">
    <source>
        <dbReference type="Proteomes" id="UP000005220"/>
    </source>
</evidence>
<dbReference type="InterPro" id="IPR001623">
    <property type="entry name" value="DnaJ_domain"/>
</dbReference>
<organism evidence="4 5">
    <name type="scientific">Kazachstania africana (strain ATCC 22294 / BCRC 22015 / CBS 2517 / CECT 1963 / NBRC 1671 / NRRL Y-8276)</name>
    <name type="common">Yeast</name>
    <name type="synonym">Kluyveromyces africanus</name>
    <dbReference type="NCBI Taxonomy" id="1071382"/>
    <lineage>
        <taxon>Eukaryota</taxon>
        <taxon>Fungi</taxon>
        <taxon>Dikarya</taxon>
        <taxon>Ascomycota</taxon>
        <taxon>Saccharomycotina</taxon>
        <taxon>Saccharomycetes</taxon>
        <taxon>Saccharomycetales</taxon>
        <taxon>Saccharomycetaceae</taxon>
        <taxon>Kazachstania</taxon>
    </lineage>
</organism>
<dbReference type="Proteomes" id="UP000005220">
    <property type="component" value="Chromosome 8"/>
</dbReference>
<dbReference type="InterPro" id="IPR014756">
    <property type="entry name" value="Ig_E-set"/>
</dbReference>
<dbReference type="Gene3D" id="2.60.40.150">
    <property type="entry name" value="C2 domain"/>
    <property type="match status" value="1"/>
</dbReference>
<keyword evidence="2" id="KW-0472">Membrane</keyword>
<dbReference type="PANTHER" id="PTHR24075">
    <property type="entry name" value="SEC63 DOMAIN-CONTAINING"/>
    <property type="match status" value="1"/>
</dbReference>
<dbReference type="InterPro" id="IPR018253">
    <property type="entry name" value="DnaJ_domain_CS"/>
</dbReference>
<dbReference type="GO" id="GO:0046967">
    <property type="term" value="P:cytosol to endoplasmic reticulum transport"/>
    <property type="evidence" value="ECO:0007669"/>
    <property type="project" value="EnsemblFungi"/>
</dbReference>
<dbReference type="SUPFAM" id="SSF158702">
    <property type="entry name" value="Sec63 N-terminal domain-like"/>
    <property type="match status" value="1"/>
</dbReference>
<dbReference type="GO" id="GO:0071256">
    <property type="term" value="C:translocon complex"/>
    <property type="evidence" value="ECO:0007669"/>
    <property type="project" value="EnsemblFungi"/>
</dbReference>
<dbReference type="SMART" id="SM00271">
    <property type="entry name" value="DnaJ"/>
    <property type="match status" value="1"/>
</dbReference>
<dbReference type="HOGENOM" id="CLU_014210_0_0_1"/>
<dbReference type="PROSITE" id="PS00636">
    <property type="entry name" value="DNAJ_1"/>
    <property type="match status" value="1"/>
</dbReference>
<dbReference type="GO" id="GO:0006614">
    <property type="term" value="P:SRP-dependent cotranslational protein targeting to membrane"/>
    <property type="evidence" value="ECO:0007669"/>
    <property type="project" value="EnsemblFungi"/>
</dbReference>
<feature type="transmembrane region" description="Helical" evidence="2">
    <location>
        <begin position="214"/>
        <end position="233"/>
    </location>
</feature>
<dbReference type="InterPro" id="IPR036869">
    <property type="entry name" value="J_dom_sf"/>
</dbReference>
<dbReference type="GO" id="GO:0008320">
    <property type="term" value="F:protein transmembrane transporter activity"/>
    <property type="evidence" value="ECO:0007669"/>
    <property type="project" value="EnsemblFungi"/>
</dbReference>
<evidence type="ECO:0000256" key="1">
    <source>
        <dbReference type="SAM" id="MobiDB-lite"/>
    </source>
</evidence>
<dbReference type="PROSITE" id="PS50076">
    <property type="entry name" value="DNAJ_2"/>
    <property type="match status" value="1"/>
</dbReference>
<dbReference type="PRINTS" id="PR00625">
    <property type="entry name" value="JDOMAIN"/>
</dbReference>
<dbReference type="AlphaFoldDB" id="H2AZ84"/>
<dbReference type="KEGG" id="kaf:KAFR_0H02310"/>
<feature type="domain" description="J" evidence="3">
    <location>
        <begin position="119"/>
        <end position="190"/>
    </location>
</feature>
<dbReference type="PANTHER" id="PTHR24075:SF0">
    <property type="entry name" value="TRANSLOCATION PROTEIN SEC63 HOMOLOG"/>
    <property type="match status" value="1"/>
</dbReference>
<feature type="transmembrane region" description="Helical" evidence="2">
    <location>
        <begin position="14"/>
        <end position="35"/>
    </location>
</feature>
<gene>
    <name evidence="4" type="primary">KAFR0H02310</name>
    <name evidence="4" type="ORF">KAFR_0H02310</name>
</gene>
<reference evidence="4 5" key="1">
    <citation type="journal article" date="2011" name="Proc. Natl. Acad. Sci. U.S.A.">
        <title>Evolutionary erosion of yeast sex chromosomes by mating-type switching accidents.</title>
        <authorList>
            <person name="Gordon J.L."/>
            <person name="Armisen D."/>
            <person name="Proux-Wera E."/>
            <person name="Oheigeartaigh S.S."/>
            <person name="Byrne K.P."/>
            <person name="Wolfe K.H."/>
        </authorList>
    </citation>
    <scope>NUCLEOTIDE SEQUENCE [LARGE SCALE GENOMIC DNA]</scope>
    <source>
        <strain evidence="5">ATCC 22294 / BCRC 22015 / CBS 2517 / CECT 1963 / NBRC 1671 / NRRL Y-8276</strain>
    </source>
</reference>
<dbReference type="CDD" id="cd06257">
    <property type="entry name" value="DnaJ"/>
    <property type="match status" value="1"/>
</dbReference>
<dbReference type="SUPFAM" id="SSF81296">
    <property type="entry name" value="E set domains"/>
    <property type="match status" value="1"/>
</dbReference>
<accession>H2AZ84</accession>
<sequence length="655" mass="74770">MALTYDYDEQSETWPFFVLTILLMIIVPVTISHIYHLFAKSDGEAEDGNDVGSFESLSDKYTSQEIKQFRKKFDRGNNKGNILSRRNILLMIGWAFVAFLIHRINTNDAIQDSVSSLFDPYDILGISSSASEREIKSAYRKLSVKFHPDKLAKELTEQERTTMEEAYVQITKAYEALTDELTRQNFLKYGHPDGPQSTSHGIALPSFLIDSTSSPILVAIYIGSFVLLLPYVVSKWWSKTRSYTKKGIHVKSASYFVDRLVNYKPSEIVTVDLMLKWLSYAEEFKQFFPDMKPEDFEKLLHDYINRRDSGSKKLNMAKYRIVAKCHSLIHGLVDIACGFRNLEVATVALDTFKCIVQAVPKSPYSQIEQLPNVDMEVFKNGMTDKIQTVGKLFKYDDEKIGKILGIKDNDQLKETLQVAANIPQLHVLRADFVVPGETVVTPLSTPHISIKVLLRSAKHKLIPTEKFPAEMLEEPEDFEHMRDPFASMAKQPLVPYSFAPYFPTKRRNTWCCLVALQKDNKIAQTAMNIERLSFKNLSKHFDKRTVKDLESGNFNPSDWEIGTIKIPLGQQAPKETGNVFFRIVIKSTDYFGSDLDITMKMHVQDPPKVEEAEDLDIYDASDESELEDSDEEDESDSDYTDIDTDTEVEEDATDN</sequence>
<dbReference type="SUPFAM" id="SSF46565">
    <property type="entry name" value="Chaperone J-domain"/>
    <property type="match status" value="1"/>
</dbReference>
<evidence type="ECO:0000259" key="3">
    <source>
        <dbReference type="PROSITE" id="PS50076"/>
    </source>
</evidence>
<dbReference type="RefSeq" id="XP_003958775.1">
    <property type="nucleotide sequence ID" value="XM_003958726.1"/>
</dbReference>
<feature type="region of interest" description="Disordered" evidence="1">
    <location>
        <begin position="608"/>
        <end position="655"/>
    </location>
</feature>
<dbReference type="GO" id="GO:0031207">
    <property type="term" value="C:Sec62/Sec63 complex"/>
    <property type="evidence" value="ECO:0007669"/>
    <property type="project" value="EnsemblFungi"/>
</dbReference>
<evidence type="ECO:0000313" key="4">
    <source>
        <dbReference type="EMBL" id="CCF59640.1"/>
    </source>
</evidence>
<dbReference type="GeneID" id="13887636"/>
<dbReference type="FunFam" id="1.10.287.110:FF:000114">
    <property type="entry name" value="SEC63 isoform 5"/>
    <property type="match status" value="1"/>
</dbReference>
<feature type="compositionally biased region" description="Acidic residues" evidence="1">
    <location>
        <begin position="611"/>
        <end position="655"/>
    </location>
</feature>
<dbReference type="InterPro" id="IPR035892">
    <property type="entry name" value="C2_domain_sf"/>
</dbReference>
<name>H2AZ84_KAZAF</name>
<evidence type="ECO:0000256" key="2">
    <source>
        <dbReference type="SAM" id="Phobius"/>
    </source>
</evidence>
<keyword evidence="2" id="KW-0812">Transmembrane</keyword>
<protein>
    <recommendedName>
        <fullName evidence="3">J domain-containing protein</fullName>
    </recommendedName>
</protein>
<dbReference type="GO" id="GO:0031204">
    <property type="term" value="P:post-translational protein targeting to membrane, translocation"/>
    <property type="evidence" value="ECO:0007669"/>
    <property type="project" value="EnsemblFungi"/>
</dbReference>
<dbReference type="eggNOG" id="KOG0721">
    <property type="taxonomic scope" value="Eukaryota"/>
</dbReference>
<dbReference type="Pfam" id="PF00226">
    <property type="entry name" value="DnaJ"/>
    <property type="match status" value="1"/>
</dbReference>
<dbReference type="EMBL" id="HE650828">
    <property type="protein sequence ID" value="CCF59640.1"/>
    <property type="molecule type" value="Genomic_DNA"/>
</dbReference>
<feature type="transmembrane region" description="Helical" evidence="2">
    <location>
        <begin position="88"/>
        <end position="105"/>
    </location>
</feature>
<dbReference type="FunCoup" id="H2AZ84">
    <property type="interactions" value="529"/>
</dbReference>
<dbReference type="GO" id="GO:0003723">
    <property type="term" value="F:RNA binding"/>
    <property type="evidence" value="ECO:0007669"/>
    <property type="project" value="TreeGrafter"/>
</dbReference>
<dbReference type="OrthoDB" id="1734229at2759"/>
<dbReference type="Gene3D" id="1.10.287.110">
    <property type="entry name" value="DnaJ domain"/>
    <property type="match status" value="1"/>
</dbReference>
<keyword evidence="2" id="KW-1133">Transmembrane helix</keyword>
<dbReference type="STRING" id="1071382.H2AZ84"/>
<keyword evidence="5" id="KW-1185">Reference proteome</keyword>
<dbReference type="InParanoid" id="H2AZ84"/>
<proteinExistence type="predicted"/>